<dbReference type="InterPro" id="IPR029026">
    <property type="entry name" value="tRNA_m1G_MTases_N"/>
</dbReference>
<dbReference type="EMBL" id="FOGG01000016">
    <property type="protein sequence ID" value="SER77691.1"/>
    <property type="molecule type" value="Genomic_DNA"/>
</dbReference>
<name>A0A1H9RY44_9SPHI</name>
<organism evidence="4 5">
    <name type="scientific">Pedobacter rhizosphaerae</name>
    <dbReference type="NCBI Taxonomy" id="390241"/>
    <lineage>
        <taxon>Bacteria</taxon>
        <taxon>Pseudomonadati</taxon>
        <taxon>Bacteroidota</taxon>
        <taxon>Sphingobacteriia</taxon>
        <taxon>Sphingobacteriales</taxon>
        <taxon>Sphingobacteriaceae</taxon>
        <taxon>Pedobacter</taxon>
    </lineage>
</organism>
<accession>A0A1H9RY44</accession>
<evidence type="ECO:0000256" key="2">
    <source>
        <dbReference type="ARBA" id="ARBA00022679"/>
    </source>
</evidence>
<evidence type="ECO:0000313" key="4">
    <source>
        <dbReference type="EMBL" id="SER77691.1"/>
    </source>
</evidence>
<evidence type="ECO:0000256" key="1">
    <source>
        <dbReference type="ARBA" id="ARBA00022603"/>
    </source>
</evidence>
<dbReference type="InterPro" id="IPR001537">
    <property type="entry name" value="SpoU_MeTrfase"/>
</dbReference>
<dbReference type="InterPro" id="IPR004441">
    <property type="entry name" value="rRNA_MeTrfase_TrmH"/>
</dbReference>
<evidence type="ECO:0000259" key="3">
    <source>
        <dbReference type="Pfam" id="PF00588"/>
    </source>
</evidence>
<proteinExistence type="predicted"/>
<dbReference type="GO" id="GO:0003723">
    <property type="term" value="F:RNA binding"/>
    <property type="evidence" value="ECO:0007669"/>
    <property type="project" value="InterPro"/>
</dbReference>
<dbReference type="Proteomes" id="UP000199572">
    <property type="component" value="Unassembled WGS sequence"/>
</dbReference>
<dbReference type="GO" id="GO:0008173">
    <property type="term" value="F:RNA methyltransferase activity"/>
    <property type="evidence" value="ECO:0007669"/>
    <property type="project" value="InterPro"/>
</dbReference>
<dbReference type="STRING" id="390241.SAMN04488023_11628"/>
<dbReference type="InterPro" id="IPR029028">
    <property type="entry name" value="Alpha/beta_knot_MTases"/>
</dbReference>
<dbReference type="Pfam" id="PF00588">
    <property type="entry name" value="SpoU_methylase"/>
    <property type="match status" value="1"/>
</dbReference>
<feature type="domain" description="tRNA/rRNA methyltransferase SpoU type" evidence="3">
    <location>
        <begin position="31"/>
        <end position="174"/>
    </location>
</feature>
<reference evidence="4 5" key="1">
    <citation type="submission" date="2016-10" db="EMBL/GenBank/DDBJ databases">
        <authorList>
            <person name="de Groot N.N."/>
        </authorList>
    </citation>
    <scope>NUCLEOTIDE SEQUENCE [LARGE SCALE GENOMIC DNA]</scope>
    <source>
        <strain evidence="4 5">DSM 18610</strain>
    </source>
</reference>
<evidence type="ECO:0000313" key="5">
    <source>
        <dbReference type="Proteomes" id="UP000199572"/>
    </source>
</evidence>
<keyword evidence="2" id="KW-0808">Transferase</keyword>
<dbReference type="SUPFAM" id="SSF75217">
    <property type="entry name" value="alpha/beta knot"/>
    <property type="match status" value="1"/>
</dbReference>
<dbReference type="GO" id="GO:0032259">
    <property type="term" value="P:methylation"/>
    <property type="evidence" value="ECO:0007669"/>
    <property type="project" value="UniProtKB-KW"/>
</dbReference>
<dbReference type="GO" id="GO:0006396">
    <property type="term" value="P:RNA processing"/>
    <property type="evidence" value="ECO:0007669"/>
    <property type="project" value="InterPro"/>
</dbReference>
<dbReference type="PANTHER" id="PTHR46429:SF1">
    <property type="entry name" value="23S RRNA (GUANOSINE-2'-O-)-METHYLTRANSFERASE RLMB"/>
    <property type="match status" value="1"/>
</dbReference>
<dbReference type="AlphaFoldDB" id="A0A1H9RY44"/>
<sequence length="182" mass="20392">MYDWNSMKKLKLEELNRPDIAEFKAQEKLPVVVVLDNVRSMHNVGSVFRTADGFALEKVILCGITAQPPHREIEKTALGATQSVDWVHYADTVSAVDDLRTSGYEIVAIEQAQNSTMLNIFTPDVTKKYALIFGNEVDGVSDEVMAKIDECIEIPQFGTKHSFNIVISAGIVLWDFFAKLRL</sequence>
<dbReference type="PANTHER" id="PTHR46429">
    <property type="entry name" value="23S RRNA (GUANOSINE-2'-O-)-METHYLTRANSFERASE RLMB"/>
    <property type="match status" value="1"/>
</dbReference>
<dbReference type="GO" id="GO:0005829">
    <property type="term" value="C:cytosol"/>
    <property type="evidence" value="ECO:0007669"/>
    <property type="project" value="TreeGrafter"/>
</dbReference>
<keyword evidence="5" id="KW-1185">Reference proteome</keyword>
<gene>
    <name evidence="4" type="ORF">SAMN04488023_11628</name>
</gene>
<dbReference type="Gene3D" id="3.40.1280.10">
    <property type="match status" value="1"/>
</dbReference>
<protein>
    <submittedName>
        <fullName evidence="4">SpoU rRNA Methylase family protein</fullName>
    </submittedName>
</protein>
<keyword evidence="1 4" id="KW-0489">Methyltransferase</keyword>
<dbReference type="CDD" id="cd18097">
    <property type="entry name" value="SpoU-like"/>
    <property type="match status" value="1"/>
</dbReference>